<dbReference type="InterPro" id="IPR006183">
    <property type="entry name" value="Pgluconate_DH"/>
</dbReference>
<dbReference type="PROSITE" id="PS00895">
    <property type="entry name" value="3_HYDROXYISOBUT_DH"/>
    <property type="match status" value="1"/>
</dbReference>
<dbReference type="InterPro" id="IPR006114">
    <property type="entry name" value="6PGDH_C"/>
</dbReference>
<evidence type="ECO:0000259" key="4">
    <source>
        <dbReference type="SMART" id="SM01350"/>
    </source>
</evidence>
<dbReference type="NCBIfam" id="NF007161">
    <property type="entry name" value="PRK09599.1"/>
    <property type="match status" value="1"/>
</dbReference>
<name>A0A6J6NFG1_9ZZZZ</name>
<gene>
    <name evidence="5" type="ORF">UFOPK2399_00208</name>
</gene>
<evidence type="ECO:0000256" key="1">
    <source>
        <dbReference type="ARBA" id="ARBA00008419"/>
    </source>
</evidence>
<dbReference type="GO" id="GO:0019521">
    <property type="term" value="P:D-gluconate metabolic process"/>
    <property type="evidence" value="ECO:0007669"/>
    <property type="project" value="UniProtKB-KW"/>
</dbReference>
<dbReference type="GO" id="GO:0006098">
    <property type="term" value="P:pentose-phosphate shunt"/>
    <property type="evidence" value="ECO:0007669"/>
    <property type="project" value="InterPro"/>
</dbReference>
<dbReference type="InterPro" id="IPR006184">
    <property type="entry name" value="6PGdom_BS"/>
</dbReference>
<keyword evidence="3" id="KW-0311">Gluconate utilization</keyword>
<evidence type="ECO:0000313" key="5">
    <source>
        <dbReference type="EMBL" id="CAB4684896.1"/>
    </source>
</evidence>
<proteinExistence type="inferred from homology"/>
<dbReference type="InterPro" id="IPR004849">
    <property type="entry name" value="6DGDH_YqeC"/>
</dbReference>
<sequence length="293" mass="31058">MKLGMIGLGRMGGRMAERLRRAGHEVATFDPSVDSTASSIADLASQLASPRIFWLMVPSGKITESSFAEVLAAASPGDIVIDGGNSNFHDSQARAAVAAEQGVAFIDAGVSGGVWGLDNGYCLMVGGDAEAVEAVEPIFRDLAPADGYAHVGEAGAGHFAKMVHNGIEYGLMQAYAEGFEVLRKSEFDFDLQELAGIWRHGSVVRSWLLELLHDAFAQEGSGLDRIRGYVEDSGEGRWTIAEAIAEDVPVPVISAALFARFASRDDEAFAAKVNAALRAQFGGHAVASNDEQR</sequence>
<dbReference type="PRINTS" id="PR00076">
    <property type="entry name" value="6PGDHDRGNASE"/>
</dbReference>
<dbReference type="SMART" id="SM01350">
    <property type="entry name" value="6PGD"/>
    <property type="match status" value="1"/>
</dbReference>
<dbReference type="SUPFAM" id="SSF48179">
    <property type="entry name" value="6-phosphogluconate dehydrogenase C-terminal domain-like"/>
    <property type="match status" value="1"/>
</dbReference>
<comment type="similarity">
    <text evidence="1">Belongs to the 6-phosphogluconate dehydrogenase family.</text>
</comment>
<dbReference type="InterPro" id="IPR002204">
    <property type="entry name" value="3-OH-isobutyrate_DH-rel_CS"/>
</dbReference>
<evidence type="ECO:0000256" key="2">
    <source>
        <dbReference type="ARBA" id="ARBA00023002"/>
    </source>
</evidence>
<dbReference type="GO" id="GO:0004616">
    <property type="term" value="F:phosphogluconate dehydrogenase (decarboxylating) activity"/>
    <property type="evidence" value="ECO:0007669"/>
    <property type="project" value="InterPro"/>
</dbReference>
<protein>
    <submittedName>
        <fullName evidence="5">Unannotated protein</fullName>
    </submittedName>
</protein>
<dbReference type="InterPro" id="IPR008927">
    <property type="entry name" value="6-PGluconate_DH-like_C_sf"/>
</dbReference>
<dbReference type="InterPro" id="IPR006115">
    <property type="entry name" value="6PGDH_NADP-bd"/>
</dbReference>
<dbReference type="GO" id="GO:0050661">
    <property type="term" value="F:NADP binding"/>
    <property type="evidence" value="ECO:0007669"/>
    <property type="project" value="InterPro"/>
</dbReference>
<dbReference type="SUPFAM" id="SSF51735">
    <property type="entry name" value="NAD(P)-binding Rossmann-fold domains"/>
    <property type="match status" value="1"/>
</dbReference>
<dbReference type="NCBIfam" id="TIGR00872">
    <property type="entry name" value="gnd_rel"/>
    <property type="match status" value="1"/>
</dbReference>
<reference evidence="5" key="1">
    <citation type="submission" date="2020-05" db="EMBL/GenBank/DDBJ databases">
        <authorList>
            <person name="Chiriac C."/>
            <person name="Salcher M."/>
            <person name="Ghai R."/>
            <person name="Kavagutti S V."/>
        </authorList>
    </citation>
    <scope>NUCLEOTIDE SEQUENCE</scope>
</reference>
<dbReference type="InterPro" id="IPR036291">
    <property type="entry name" value="NAD(P)-bd_dom_sf"/>
</dbReference>
<dbReference type="PROSITE" id="PS00461">
    <property type="entry name" value="6PGD"/>
    <property type="match status" value="1"/>
</dbReference>
<dbReference type="EMBL" id="CAEZXP010000001">
    <property type="protein sequence ID" value="CAB4684896.1"/>
    <property type="molecule type" value="Genomic_DNA"/>
</dbReference>
<dbReference type="InterPro" id="IPR013328">
    <property type="entry name" value="6PGD_dom2"/>
</dbReference>
<evidence type="ECO:0000256" key="3">
    <source>
        <dbReference type="ARBA" id="ARBA00023064"/>
    </source>
</evidence>
<dbReference type="Pfam" id="PF03446">
    <property type="entry name" value="NAD_binding_2"/>
    <property type="match status" value="1"/>
</dbReference>
<dbReference type="Gene3D" id="3.40.50.720">
    <property type="entry name" value="NAD(P)-binding Rossmann-like Domain"/>
    <property type="match status" value="1"/>
</dbReference>
<dbReference type="PANTHER" id="PTHR11811">
    <property type="entry name" value="6-PHOSPHOGLUCONATE DEHYDROGENASE"/>
    <property type="match status" value="1"/>
</dbReference>
<dbReference type="Gene3D" id="1.10.1040.10">
    <property type="entry name" value="N-(1-d-carboxylethyl)-l-norvaline Dehydrogenase, domain 2"/>
    <property type="match status" value="1"/>
</dbReference>
<accession>A0A6J6NFG1</accession>
<organism evidence="5">
    <name type="scientific">freshwater metagenome</name>
    <dbReference type="NCBI Taxonomy" id="449393"/>
    <lineage>
        <taxon>unclassified sequences</taxon>
        <taxon>metagenomes</taxon>
        <taxon>ecological metagenomes</taxon>
    </lineage>
</organism>
<dbReference type="Pfam" id="PF00393">
    <property type="entry name" value="6PGD"/>
    <property type="match status" value="1"/>
</dbReference>
<keyword evidence="2" id="KW-0560">Oxidoreductase</keyword>
<feature type="domain" description="6-phosphogluconate dehydrogenase C-terminal" evidence="4">
    <location>
        <begin position="157"/>
        <end position="292"/>
    </location>
</feature>
<dbReference type="AlphaFoldDB" id="A0A6J6NFG1"/>